<dbReference type="AlphaFoldDB" id="A0A8J5QAB0"/>
<reference evidence="1" key="1">
    <citation type="submission" date="2021-04" db="EMBL/GenBank/DDBJ databases">
        <title>First draft genome resource for Brassicaceae pathogens Fusarium oxysporum f. sp. raphani and Fusarium oxysporum f. sp. rapae.</title>
        <authorList>
            <person name="Asai S."/>
        </authorList>
    </citation>
    <scope>NUCLEOTIDE SEQUENCE</scope>
    <source>
        <strain evidence="1">Tf1262</strain>
    </source>
</reference>
<evidence type="ECO:0000313" key="2">
    <source>
        <dbReference type="Proteomes" id="UP000693942"/>
    </source>
</evidence>
<gene>
    <name evidence="1" type="ORF">Forpi1262_v005407</name>
</gene>
<dbReference type="Proteomes" id="UP000693942">
    <property type="component" value="Unassembled WGS sequence"/>
</dbReference>
<sequence>MTQVRQQHTPGIKTGIARLAIFCRSVNHGIRWYAKDLRRSRILKDSCPLYRIPAIEYPNRTMASNKKRVGEDAENGINERITGYHTFIIQKPSTITADGLLVGVTRYGQVDEEMTEKSTGPAGWDVETGDRVRVFNVNVVVKPR</sequence>
<evidence type="ECO:0000313" key="1">
    <source>
        <dbReference type="EMBL" id="KAG7435025.1"/>
    </source>
</evidence>
<proteinExistence type="predicted"/>
<protein>
    <submittedName>
        <fullName evidence="1">Uncharacterized protein</fullName>
    </submittedName>
</protein>
<accession>A0A8J5QAB0</accession>
<comment type="caution">
    <text evidence="1">The sequence shown here is derived from an EMBL/GenBank/DDBJ whole genome shotgun (WGS) entry which is preliminary data.</text>
</comment>
<dbReference type="EMBL" id="JAELUR010000003">
    <property type="protein sequence ID" value="KAG7435025.1"/>
    <property type="molecule type" value="Genomic_DNA"/>
</dbReference>
<organism evidence="1 2">
    <name type="scientific">Fusarium oxysporum f. sp. raphani</name>
    <dbReference type="NCBI Taxonomy" id="96318"/>
    <lineage>
        <taxon>Eukaryota</taxon>
        <taxon>Fungi</taxon>
        <taxon>Dikarya</taxon>
        <taxon>Ascomycota</taxon>
        <taxon>Pezizomycotina</taxon>
        <taxon>Sordariomycetes</taxon>
        <taxon>Hypocreomycetidae</taxon>
        <taxon>Hypocreales</taxon>
        <taxon>Nectriaceae</taxon>
        <taxon>Fusarium</taxon>
        <taxon>Fusarium oxysporum species complex</taxon>
    </lineage>
</organism>
<name>A0A8J5QAB0_FUSOX</name>